<dbReference type="Proteomes" id="UP000199589">
    <property type="component" value="Unassembled WGS sequence"/>
</dbReference>
<accession>A0A1I4A9S0</accession>
<dbReference type="InterPro" id="IPR004843">
    <property type="entry name" value="Calcineurin-like_PHP"/>
</dbReference>
<dbReference type="InterPro" id="IPR052963">
    <property type="entry name" value="Pantetheine_PDE"/>
</dbReference>
<name>A0A1I4A9S0_9LACT</name>
<proteinExistence type="predicted"/>
<protein>
    <submittedName>
        <fullName evidence="2">Calcineurin-like phosphoesterase superfamily domain-containing protein</fullName>
    </submittedName>
</protein>
<dbReference type="EMBL" id="FOSJ01000045">
    <property type="protein sequence ID" value="SFK52721.1"/>
    <property type="molecule type" value="Genomic_DNA"/>
</dbReference>
<dbReference type="PANTHER" id="PTHR36492">
    <property type="match status" value="1"/>
</dbReference>
<dbReference type="GO" id="GO:0016787">
    <property type="term" value="F:hydrolase activity"/>
    <property type="evidence" value="ECO:0007669"/>
    <property type="project" value="InterPro"/>
</dbReference>
<sequence length="99" mass="11400">MKIGMVSDLHIDINEKALNEGETVDLLLAQFIEDKQIEILLIAGDISNNYIKSQQFIEKLKKRSGIRVYFVPGNHDYWSKEHNVNLDNSYFCLNRGNTA</sequence>
<evidence type="ECO:0000313" key="3">
    <source>
        <dbReference type="Proteomes" id="UP000199589"/>
    </source>
</evidence>
<dbReference type="SUPFAM" id="SSF56300">
    <property type="entry name" value="Metallo-dependent phosphatases"/>
    <property type="match status" value="1"/>
</dbReference>
<keyword evidence="3" id="KW-1185">Reference proteome</keyword>
<evidence type="ECO:0000259" key="1">
    <source>
        <dbReference type="Pfam" id="PF00149"/>
    </source>
</evidence>
<dbReference type="RefSeq" id="WP_091898284.1">
    <property type="nucleotide sequence ID" value="NZ_FOSJ01000045.1"/>
</dbReference>
<dbReference type="PANTHER" id="PTHR36492:SF2">
    <property type="entry name" value="[ACYL-CARRIER-PROTEIN] PHOSPHODIESTERASE PPTH"/>
    <property type="match status" value="1"/>
</dbReference>
<reference evidence="3" key="1">
    <citation type="submission" date="2016-10" db="EMBL/GenBank/DDBJ databases">
        <authorList>
            <person name="Varghese N."/>
            <person name="Submissions S."/>
        </authorList>
    </citation>
    <scope>NUCLEOTIDE SEQUENCE [LARGE SCALE GENOMIC DNA]</scope>
    <source>
        <strain evidence="3">DSM 16108</strain>
    </source>
</reference>
<organism evidence="2 3">
    <name type="scientific">Marinilactibacillus piezotolerans</name>
    <dbReference type="NCBI Taxonomy" id="258723"/>
    <lineage>
        <taxon>Bacteria</taxon>
        <taxon>Bacillati</taxon>
        <taxon>Bacillota</taxon>
        <taxon>Bacilli</taxon>
        <taxon>Lactobacillales</taxon>
        <taxon>Carnobacteriaceae</taxon>
        <taxon>Marinilactibacillus</taxon>
    </lineage>
</organism>
<dbReference type="Gene3D" id="3.60.21.10">
    <property type="match status" value="1"/>
</dbReference>
<gene>
    <name evidence="2" type="ORF">SAMN04488569_10452</name>
</gene>
<feature type="domain" description="Calcineurin-like phosphoesterase" evidence="1">
    <location>
        <begin position="1"/>
        <end position="81"/>
    </location>
</feature>
<evidence type="ECO:0000313" key="2">
    <source>
        <dbReference type="EMBL" id="SFK52721.1"/>
    </source>
</evidence>
<dbReference type="InterPro" id="IPR029052">
    <property type="entry name" value="Metallo-depent_PP-like"/>
</dbReference>
<dbReference type="OrthoDB" id="113290at2"/>
<dbReference type="Pfam" id="PF00149">
    <property type="entry name" value="Metallophos"/>
    <property type="match status" value="1"/>
</dbReference>
<dbReference type="AlphaFoldDB" id="A0A1I4A9S0"/>